<accession>A0AAJ0U3C0</accession>
<keyword evidence="2" id="KW-1185">Reference proteome</keyword>
<dbReference type="InterPro" id="IPR052345">
    <property type="entry name" value="Rad_response_metalloprotease"/>
</dbReference>
<comment type="caution">
    <text evidence="1">The sequence shown here is derived from an EMBL/GenBank/DDBJ whole genome shotgun (WGS) entry which is preliminary data.</text>
</comment>
<dbReference type="Proteomes" id="UP001296776">
    <property type="component" value="Unassembled WGS sequence"/>
</dbReference>
<protein>
    <submittedName>
        <fullName evidence="1">Uncharacterized protein</fullName>
    </submittedName>
</protein>
<proteinExistence type="predicted"/>
<dbReference type="PANTHER" id="PTHR43236">
    <property type="entry name" value="ANTITOXIN HIGA1"/>
    <property type="match status" value="1"/>
</dbReference>
<dbReference type="RefSeq" id="WP_200345724.1">
    <property type="nucleotide sequence ID" value="NZ_NRSJ01000011.1"/>
</dbReference>
<gene>
    <name evidence="1" type="ORF">CKO40_08210</name>
</gene>
<dbReference type="AlphaFoldDB" id="A0AAJ0U3C0"/>
<dbReference type="EMBL" id="NRSJ01000011">
    <property type="protein sequence ID" value="MBK1704520.1"/>
    <property type="molecule type" value="Genomic_DNA"/>
</dbReference>
<sequence length="178" mass="20248">MNLELNPQVLAWARQRAGLSAGLLADKLKVATDRVETWERTGQLRYRQAELLVPAKLLRSVWPQAQGSAEPYQFLARHFKVSPIVAARRAQDLALISRNEYLQFHRAYEADERRNKSSKSDGGDFWNTQNVRLGARFGAAVVRATKEGRLLYRDAYRLTGLRGTTFEKFAKSVGVDLR</sequence>
<reference evidence="1" key="2">
    <citation type="journal article" date="2020" name="Microorganisms">
        <title>Osmotic Adaptation and Compatible Solute Biosynthesis of Phototrophic Bacteria as Revealed from Genome Analyses.</title>
        <authorList>
            <person name="Imhoff J.F."/>
            <person name="Rahn T."/>
            <person name="Kunzel S."/>
            <person name="Keller A."/>
            <person name="Neulinger S.C."/>
        </authorList>
    </citation>
    <scope>NUCLEOTIDE SEQUENCE</scope>
    <source>
        <strain evidence="1">DSM 11080</strain>
    </source>
</reference>
<reference evidence="1" key="1">
    <citation type="submission" date="2017-08" db="EMBL/GenBank/DDBJ databases">
        <authorList>
            <person name="Imhoff J.F."/>
            <person name="Rahn T."/>
            <person name="Kuenzel S."/>
            <person name="Neulinger S.C."/>
        </authorList>
    </citation>
    <scope>NUCLEOTIDE SEQUENCE</scope>
    <source>
        <strain evidence="1">DSM 11080</strain>
    </source>
</reference>
<dbReference type="PANTHER" id="PTHR43236:SF2">
    <property type="entry name" value="BLL0069 PROTEIN"/>
    <property type="match status" value="1"/>
</dbReference>
<organism evidence="1 2">
    <name type="scientific">Halochromatium glycolicum</name>
    <dbReference type="NCBI Taxonomy" id="85075"/>
    <lineage>
        <taxon>Bacteria</taxon>
        <taxon>Pseudomonadati</taxon>
        <taxon>Pseudomonadota</taxon>
        <taxon>Gammaproteobacteria</taxon>
        <taxon>Chromatiales</taxon>
        <taxon>Chromatiaceae</taxon>
        <taxon>Halochromatium</taxon>
    </lineage>
</organism>
<evidence type="ECO:0000313" key="1">
    <source>
        <dbReference type="EMBL" id="MBK1704520.1"/>
    </source>
</evidence>
<name>A0AAJ0U3C0_9GAMM</name>
<evidence type="ECO:0000313" key="2">
    <source>
        <dbReference type="Proteomes" id="UP001296776"/>
    </source>
</evidence>